<name>V5E174_9GAMM</name>
<keyword evidence="2" id="KW-1185">Reference proteome</keyword>
<sequence>MVFTVPLILSLSKDDSLAKKLYEVTIHVKIIHNSCKMAEDHLR</sequence>
<comment type="caution">
    <text evidence="1">The sequence shown here is derived from an EMBL/GenBank/DDBJ whole genome shotgun (WGS) entry which is preliminary data.</text>
</comment>
<evidence type="ECO:0000313" key="1">
    <source>
        <dbReference type="EMBL" id="ESS73311.1"/>
    </source>
</evidence>
<evidence type="ECO:0000313" key="2">
    <source>
        <dbReference type="Proteomes" id="UP000017842"/>
    </source>
</evidence>
<dbReference type="STRING" id="1116472.MGMO_26c00230"/>
<organism evidence="1 2">
    <name type="scientific">Methyloglobulus morosus KoM1</name>
    <dbReference type="NCBI Taxonomy" id="1116472"/>
    <lineage>
        <taxon>Bacteria</taxon>
        <taxon>Pseudomonadati</taxon>
        <taxon>Pseudomonadota</taxon>
        <taxon>Gammaproteobacteria</taxon>
        <taxon>Methylococcales</taxon>
        <taxon>Methylococcaceae</taxon>
        <taxon>Methyloglobulus</taxon>
    </lineage>
</organism>
<protein>
    <submittedName>
        <fullName evidence="1">Uncharacterized protein</fullName>
    </submittedName>
</protein>
<accession>V5E174</accession>
<reference evidence="1 2" key="1">
    <citation type="journal article" date="2013" name="Genome Announc.">
        <title>Draft Genome Sequence of the Methanotrophic Gammaproteobacterium Methyloglobulus morosus DSM 22980 Strain KoM1.</title>
        <authorList>
            <person name="Poehlein A."/>
            <person name="Deutzmann J.S."/>
            <person name="Daniel R."/>
            <person name="Simeonova D.D."/>
        </authorList>
    </citation>
    <scope>NUCLEOTIDE SEQUENCE [LARGE SCALE GENOMIC DNA]</scope>
    <source>
        <strain evidence="1 2">KoM1</strain>
    </source>
</reference>
<dbReference type="AlphaFoldDB" id="V5E174"/>
<proteinExistence type="predicted"/>
<gene>
    <name evidence="1" type="ORF">MGMO_26c00230</name>
</gene>
<dbReference type="EMBL" id="AYLO01000026">
    <property type="protein sequence ID" value="ESS73311.1"/>
    <property type="molecule type" value="Genomic_DNA"/>
</dbReference>
<dbReference type="Proteomes" id="UP000017842">
    <property type="component" value="Unassembled WGS sequence"/>
</dbReference>